<dbReference type="GO" id="GO:0006412">
    <property type="term" value="P:translation"/>
    <property type="evidence" value="ECO:0007669"/>
    <property type="project" value="UniProtKB-UniRule"/>
</dbReference>
<dbReference type="HAMAP" id="MF_00163">
    <property type="entry name" value="Pep_deformylase"/>
    <property type="match status" value="1"/>
</dbReference>
<feature type="active site" evidence="2">
    <location>
        <position position="136"/>
    </location>
</feature>
<feature type="binding site" evidence="2">
    <location>
        <position position="139"/>
    </location>
    <ligand>
        <name>Fe cation</name>
        <dbReference type="ChEBI" id="CHEBI:24875"/>
    </ligand>
</feature>
<comment type="caution">
    <text evidence="3">The sequence shown here is derived from an EMBL/GenBank/DDBJ whole genome shotgun (WGS) entry which is preliminary data.</text>
</comment>
<dbReference type="InterPro" id="IPR036821">
    <property type="entry name" value="Peptide_deformylase_sf"/>
</dbReference>
<evidence type="ECO:0000256" key="2">
    <source>
        <dbReference type="HAMAP-Rule" id="MF_00163"/>
    </source>
</evidence>
<keyword evidence="2" id="KW-0378">Hydrolase</keyword>
<dbReference type="InterPro" id="IPR023635">
    <property type="entry name" value="Peptide_deformylase"/>
</dbReference>
<dbReference type="PIRSF" id="PIRSF004749">
    <property type="entry name" value="Pep_def"/>
    <property type="match status" value="1"/>
</dbReference>
<dbReference type="PRINTS" id="PR01576">
    <property type="entry name" value="PDEFORMYLASE"/>
</dbReference>
<dbReference type="SUPFAM" id="SSF56420">
    <property type="entry name" value="Peptide deformylase"/>
    <property type="match status" value="1"/>
</dbReference>
<feature type="binding site" evidence="2">
    <location>
        <position position="135"/>
    </location>
    <ligand>
        <name>Fe cation</name>
        <dbReference type="ChEBI" id="CHEBI:24875"/>
    </ligand>
</feature>
<dbReference type="Gene3D" id="3.90.45.10">
    <property type="entry name" value="Peptide deformylase"/>
    <property type="match status" value="1"/>
</dbReference>
<organism evidence="3 4">
    <name type="scientific">Candidatus Wildermuthbacteria bacterium GWA2_46_15</name>
    <dbReference type="NCBI Taxonomy" id="1802443"/>
    <lineage>
        <taxon>Bacteria</taxon>
        <taxon>Candidatus Wildermuthiibacteriota</taxon>
    </lineage>
</organism>
<keyword evidence="2" id="KW-0479">Metal-binding</keyword>
<keyword evidence="2" id="KW-0648">Protein biosynthesis</keyword>
<feature type="binding site" evidence="2">
    <location>
        <position position="93"/>
    </location>
    <ligand>
        <name>Fe cation</name>
        <dbReference type="ChEBI" id="CHEBI:24875"/>
    </ligand>
</feature>
<dbReference type="PANTHER" id="PTHR10458:SF22">
    <property type="entry name" value="PEPTIDE DEFORMYLASE"/>
    <property type="match status" value="1"/>
</dbReference>
<accession>A0A1G2QMN8</accession>
<comment type="function">
    <text evidence="2">Removes the formyl group from the N-terminal Met of newly synthesized proteins. Requires at least a dipeptide for an efficient rate of reaction. N-terminal L-methionine is a prerequisite for activity but the enzyme has broad specificity at other positions.</text>
</comment>
<dbReference type="STRING" id="1802443.A2117_01760"/>
<dbReference type="PANTHER" id="PTHR10458">
    <property type="entry name" value="PEPTIDE DEFORMYLASE"/>
    <property type="match status" value="1"/>
</dbReference>
<dbReference type="GO" id="GO:0046872">
    <property type="term" value="F:metal ion binding"/>
    <property type="evidence" value="ECO:0007669"/>
    <property type="project" value="UniProtKB-KW"/>
</dbReference>
<name>A0A1G2QMN8_9BACT</name>
<dbReference type="EMBL" id="MHTO01000027">
    <property type="protein sequence ID" value="OHA61870.1"/>
    <property type="molecule type" value="Genomic_DNA"/>
</dbReference>
<evidence type="ECO:0000256" key="1">
    <source>
        <dbReference type="ARBA" id="ARBA00010759"/>
    </source>
</evidence>
<protein>
    <recommendedName>
        <fullName evidence="2">Peptide deformylase</fullName>
        <shortName evidence="2">PDF</shortName>
        <ecNumber evidence="2">3.5.1.88</ecNumber>
    </recommendedName>
    <alternativeName>
        <fullName evidence="2">Polypeptide deformylase</fullName>
    </alternativeName>
</protein>
<evidence type="ECO:0000313" key="4">
    <source>
        <dbReference type="Proteomes" id="UP000179245"/>
    </source>
</evidence>
<dbReference type="AlphaFoldDB" id="A0A1G2QMN8"/>
<dbReference type="NCBIfam" id="TIGR00079">
    <property type="entry name" value="pept_deformyl"/>
    <property type="match status" value="1"/>
</dbReference>
<keyword evidence="2" id="KW-0408">Iron</keyword>
<gene>
    <name evidence="2" type="primary">def</name>
    <name evidence="3" type="ORF">A2117_01760</name>
</gene>
<dbReference type="NCBIfam" id="NF001159">
    <property type="entry name" value="PRK00150.1-3"/>
    <property type="match status" value="1"/>
</dbReference>
<comment type="cofactor">
    <cofactor evidence="2">
        <name>Fe(2+)</name>
        <dbReference type="ChEBI" id="CHEBI:29033"/>
    </cofactor>
    <text evidence="2">Binds 1 Fe(2+) ion.</text>
</comment>
<comment type="catalytic activity">
    <reaction evidence="2">
        <text>N-terminal N-formyl-L-methionyl-[peptide] + H2O = N-terminal L-methionyl-[peptide] + formate</text>
        <dbReference type="Rhea" id="RHEA:24420"/>
        <dbReference type="Rhea" id="RHEA-COMP:10639"/>
        <dbReference type="Rhea" id="RHEA-COMP:10640"/>
        <dbReference type="ChEBI" id="CHEBI:15377"/>
        <dbReference type="ChEBI" id="CHEBI:15740"/>
        <dbReference type="ChEBI" id="CHEBI:49298"/>
        <dbReference type="ChEBI" id="CHEBI:64731"/>
        <dbReference type="EC" id="3.5.1.88"/>
    </reaction>
</comment>
<comment type="similarity">
    <text evidence="1 2">Belongs to the polypeptide deformylase family.</text>
</comment>
<dbReference type="Pfam" id="PF01327">
    <property type="entry name" value="Pep_deformylase"/>
    <property type="match status" value="1"/>
</dbReference>
<sequence>MSLKIKIYPDPVLKQKAEKVEKIDQEVLDLIKNMKETMTEEKEGKVKGVGLAGNQVGVLKRIIIVSTKDGPKGFINPQVLRLGKKKEIGKEGCLSVPGLWLEIKRPAWVEVKAINEESREVEFKAEGFLARVLQHEIDHLNGVLFFERLGLFERLRVKRKLNKLIQGLKSNNFQ</sequence>
<dbReference type="GO" id="GO:0042586">
    <property type="term" value="F:peptide deformylase activity"/>
    <property type="evidence" value="ECO:0007669"/>
    <property type="project" value="UniProtKB-UniRule"/>
</dbReference>
<reference evidence="3 4" key="1">
    <citation type="journal article" date="2016" name="Nat. Commun.">
        <title>Thousands of microbial genomes shed light on interconnected biogeochemical processes in an aquifer system.</title>
        <authorList>
            <person name="Anantharaman K."/>
            <person name="Brown C.T."/>
            <person name="Hug L.A."/>
            <person name="Sharon I."/>
            <person name="Castelle C.J."/>
            <person name="Probst A.J."/>
            <person name="Thomas B.C."/>
            <person name="Singh A."/>
            <person name="Wilkins M.J."/>
            <person name="Karaoz U."/>
            <person name="Brodie E.L."/>
            <person name="Williams K.H."/>
            <person name="Hubbard S.S."/>
            <person name="Banfield J.F."/>
        </authorList>
    </citation>
    <scope>NUCLEOTIDE SEQUENCE [LARGE SCALE GENOMIC DNA]</scope>
</reference>
<dbReference type="CDD" id="cd00487">
    <property type="entry name" value="Pep_deformylase"/>
    <property type="match status" value="1"/>
</dbReference>
<dbReference type="Proteomes" id="UP000179245">
    <property type="component" value="Unassembled WGS sequence"/>
</dbReference>
<dbReference type="EC" id="3.5.1.88" evidence="2"/>
<proteinExistence type="inferred from homology"/>
<evidence type="ECO:0000313" key="3">
    <source>
        <dbReference type="EMBL" id="OHA61870.1"/>
    </source>
</evidence>